<reference evidence="2" key="2">
    <citation type="submission" date="2019-07" db="EMBL/GenBank/DDBJ databases">
        <authorList>
            <person name="Seetharam A."/>
            <person name="Woodhouse M."/>
            <person name="Cannon E."/>
        </authorList>
    </citation>
    <scope>NUCLEOTIDE SEQUENCE [LARGE SCALE GENOMIC DNA]</scope>
    <source>
        <strain evidence="2">cv. B73</strain>
    </source>
</reference>
<dbReference type="SUPFAM" id="SSF54686">
    <property type="entry name" value="Ribosomal protein L16p/L10e"/>
    <property type="match status" value="1"/>
</dbReference>
<feature type="signal peptide" evidence="1">
    <location>
        <begin position="1"/>
        <end position="16"/>
    </location>
</feature>
<dbReference type="InterPro" id="IPR036920">
    <property type="entry name" value="Ribosomal_uL16_sf"/>
</dbReference>
<protein>
    <recommendedName>
        <fullName evidence="4">60S ribosomal protein L10</fullName>
    </recommendedName>
</protein>
<organism evidence="2 3">
    <name type="scientific">Zea mays</name>
    <name type="common">Maize</name>
    <dbReference type="NCBI Taxonomy" id="4577"/>
    <lineage>
        <taxon>Eukaryota</taxon>
        <taxon>Viridiplantae</taxon>
        <taxon>Streptophyta</taxon>
        <taxon>Embryophyta</taxon>
        <taxon>Tracheophyta</taxon>
        <taxon>Spermatophyta</taxon>
        <taxon>Magnoliopsida</taxon>
        <taxon>Liliopsida</taxon>
        <taxon>Poales</taxon>
        <taxon>Poaceae</taxon>
        <taxon>PACMAD clade</taxon>
        <taxon>Panicoideae</taxon>
        <taxon>Andropogonodae</taxon>
        <taxon>Andropogoneae</taxon>
        <taxon>Tripsacinae</taxon>
        <taxon>Zea</taxon>
    </lineage>
</organism>
<name>A0A804NC84_MAIZE</name>
<evidence type="ECO:0008006" key="4">
    <source>
        <dbReference type="Google" id="ProtNLM"/>
    </source>
</evidence>
<proteinExistence type="predicted"/>
<dbReference type="InterPro" id="IPR001197">
    <property type="entry name" value="Ribosomal_uL16_euk_arch"/>
</dbReference>
<dbReference type="GO" id="GO:0003735">
    <property type="term" value="F:structural constituent of ribosome"/>
    <property type="evidence" value="ECO:0007669"/>
    <property type="project" value="InterPro"/>
</dbReference>
<dbReference type="Gene3D" id="3.90.1170.10">
    <property type="entry name" value="Ribosomal protein L10e/L16"/>
    <property type="match status" value="1"/>
</dbReference>
<keyword evidence="3" id="KW-1185">Reference proteome</keyword>
<dbReference type="GO" id="GO:0006412">
    <property type="term" value="P:translation"/>
    <property type="evidence" value="ECO:0007669"/>
    <property type="project" value="InterPro"/>
</dbReference>
<feature type="chain" id="PRO_5045900742" description="60S ribosomal protein L10" evidence="1">
    <location>
        <begin position="17"/>
        <end position="108"/>
    </location>
</feature>
<dbReference type="InParanoid" id="A0A804NC84"/>
<dbReference type="GO" id="GO:0005840">
    <property type="term" value="C:ribosome"/>
    <property type="evidence" value="ECO:0007669"/>
    <property type="project" value="InterPro"/>
</dbReference>
<dbReference type="Proteomes" id="UP000007305">
    <property type="component" value="Chromosome 3"/>
</dbReference>
<keyword evidence="1" id="KW-0732">Signal</keyword>
<reference evidence="3" key="1">
    <citation type="submission" date="2015-12" db="EMBL/GenBank/DDBJ databases">
        <title>Update maize B73 reference genome by single molecule sequencing technologies.</title>
        <authorList>
            <consortium name="Maize Genome Sequencing Project"/>
            <person name="Ware D."/>
        </authorList>
    </citation>
    <scope>NUCLEOTIDE SEQUENCE [LARGE SCALE GENOMIC DNA]</scope>
    <source>
        <strain evidence="3">cv. B73</strain>
    </source>
</reference>
<accession>A0A804NC84</accession>
<evidence type="ECO:0000313" key="2">
    <source>
        <dbReference type="EnsemblPlants" id="Zm00001eb150930_P001"/>
    </source>
</evidence>
<dbReference type="Gene3D" id="3.30.60.300">
    <property type="match status" value="1"/>
</dbReference>
<dbReference type="EnsemblPlants" id="Zm00001eb150930_T001">
    <property type="protein sequence ID" value="Zm00001eb150930_P001"/>
    <property type="gene ID" value="Zm00001eb150930"/>
</dbReference>
<dbReference type="Gramene" id="Zm00001eb150930_T001">
    <property type="protein sequence ID" value="Zm00001eb150930_P001"/>
    <property type="gene ID" value="Zm00001eb150930"/>
</dbReference>
<dbReference type="PANTHER" id="PTHR11726">
    <property type="entry name" value="60S RIBOSOMAL PROTEIN L10"/>
    <property type="match status" value="1"/>
</dbReference>
<evidence type="ECO:0000256" key="1">
    <source>
        <dbReference type="SAM" id="SignalP"/>
    </source>
</evidence>
<dbReference type="AlphaFoldDB" id="A0A804NC84"/>
<reference evidence="2" key="3">
    <citation type="submission" date="2021-05" db="UniProtKB">
        <authorList>
            <consortium name="EnsemblPlants"/>
        </authorList>
    </citation>
    <scope>IDENTIFICATION</scope>
    <source>
        <strain evidence="2">cv. B73</strain>
    </source>
</reference>
<sequence>MVRGVLSASLRVPVLAWTLVRSSFLCDAKESNANHAEEALRHAKFKFPGRQKIIRSRKWGFTKFVRAEYLKYKSEGRIAPDGVNATNMPIYLISVHLLAFALGRRSVQ</sequence>
<evidence type="ECO:0000313" key="3">
    <source>
        <dbReference type="Proteomes" id="UP000007305"/>
    </source>
</evidence>